<evidence type="ECO:0000313" key="4">
    <source>
        <dbReference type="EMBL" id="SDC80433.1"/>
    </source>
</evidence>
<dbReference type="Proteomes" id="UP000198757">
    <property type="component" value="Unassembled WGS sequence"/>
</dbReference>
<dbReference type="PANTHER" id="PTHR36507:SF1">
    <property type="entry name" value="BLL1555 PROTEIN"/>
    <property type="match status" value="1"/>
</dbReference>
<name>A0A1G6PJT4_NIADE</name>
<evidence type="ECO:0000256" key="1">
    <source>
        <dbReference type="SAM" id="MobiDB-lite"/>
    </source>
</evidence>
<dbReference type="InterPro" id="IPR028096">
    <property type="entry name" value="EfeO_Cupredoxin"/>
</dbReference>
<accession>A0A1G6PJT4</accession>
<dbReference type="PROSITE" id="PS51257">
    <property type="entry name" value="PROKAR_LIPOPROTEIN"/>
    <property type="match status" value="1"/>
</dbReference>
<dbReference type="Gene3D" id="2.60.40.420">
    <property type="entry name" value="Cupredoxins - blue copper proteins"/>
    <property type="match status" value="1"/>
</dbReference>
<feature type="chain" id="PRO_5011723815" evidence="2">
    <location>
        <begin position="21"/>
        <end position="126"/>
    </location>
</feature>
<feature type="domain" description="EfeO-type cupredoxin-like" evidence="3">
    <location>
        <begin position="45"/>
        <end position="125"/>
    </location>
</feature>
<dbReference type="SUPFAM" id="SSF49503">
    <property type="entry name" value="Cupredoxins"/>
    <property type="match status" value="1"/>
</dbReference>
<organism evidence="4 5">
    <name type="scientific">Niabella drilacis (strain DSM 25811 / CCM 8410 / CCUG 62505 / LMG 26954 / E90)</name>
    <dbReference type="NCBI Taxonomy" id="1285928"/>
    <lineage>
        <taxon>Bacteria</taxon>
        <taxon>Pseudomonadati</taxon>
        <taxon>Bacteroidota</taxon>
        <taxon>Chitinophagia</taxon>
        <taxon>Chitinophagales</taxon>
        <taxon>Chitinophagaceae</taxon>
        <taxon>Niabella</taxon>
    </lineage>
</organism>
<dbReference type="PANTHER" id="PTHR36507">
    <property type="entry name" value="BLL1555 PROTEIN"/>
    <property type="match status" value="1"/>
</dbReference>
<protein>
    <submittedName>
        <fullName evidence="4">Plastocyanin</fullName>
    </submittedName>
</protein>
<dbReference type="AlphaFoldDB" id="A0A1G6PJT4"/>
<proteinExistence type="predicted"/>
<dbReference type="InterPro" id="IPR008972">
    <property type="entry name" value="Cupredoxin"/>
</dbReference>
<reference evidence="5" key="1">
    <citation type="submission" date="2016-10" db="EMBL/GenBank/DDBJ databases">
        <authorList>
            <person name="Varghese N."/>
            <person name="Submissions S."/>
        </authorList>
    </citation>
    <scope>NUCLEOTIDE SEQUENCE [LARGE SCALE GENOMIC DNA]</scope>
    <source>
        <strain evidence="5">DSM 25811 / CCM 8410 / LMG 26954 / E90</strain>
    </source>
</reference>
<evidence type="ECO:0000256" key="2">
    <source>
        <dbReference type="SAM" id="SignalP"/>
    </source>
</evidence>
<dbReference type="OrthoDB" id="849076at2"/>
<feature type="region of interest" description="Disordered" evidence="1">
    <location>
        <begin position="20"/>
        <end position="41"/>
    </location>
</feature>
<dbReference type="InterPro" id="IPR052721">
    <property type="entry name" value="ET_Amicyanin"/>
</dbReference>
<dbReference type="RefSeq" id="WP_090389693.1">
    <property type="nucleotide sequence ID" value="NZ_FMZO01000004.1"/>
</dbReference>
<evidence type="ECO:0000313" key="5">
    <source>
        <dbReference type="Proteomes" id="UP000198757"/>
    </source>
</evidence>
<gene>
    <name evidence="4" type="ORF">SAMN04487894_10464</name>
</gene>
<keyword evidence="5" id="KW-1185">Reference proteome</keyword>
<evidence type="ECO:0000259" key="3">
    <source>
        <dbReference type="Pfam" id="PF13473"/>
    </source>
</evidence>
<sequence length="126" mass="13543">MRIKILPVAFALAMATGCTSGTDKTAGHKPDPVSEAAGTPAGNVTEQARVVVIEQMKFVPDTITVKKGDTILFVNKDIVPHDVTGVDQHWASGTLAPGSSWRFVPRQDGDYFCSIHVVMKGRITVH</sequence>
<feature type="signal peptide" evidence="2">
    <location>
        <begin position="1"/>
        <end position="20"/>
    </location>
</feature>
<dbReference type="STRING" id="1285928.SAMN04487894_10464"/>
<dbReference type="Pfam" id="PF13473">
    <property type="entry name" value="Cupredoxin_1"/>
    <property type="match status" value="1"/>
</dbReference>
<dbReference type="EMBL" id="FMZO01000004">
    <property type="protein sequence ID" value="SDC80433.1"/>
    <property type="molecule type" value="Genomic_DNA"/>
</dbReference>
<keyword evidence="2" id="KW-0732">Signal</keyword>